<evidence type="ECO:0000313" key="3">
    <source>
        <dbReference type="Proteomes" id="UP000032740"/>
    </source>
</evidence>
<evidence type="ECO:0000313" key="2">
    <source>
        <dbReference type="EMBL" id="CCV64644.1"/>
    </source>
</evidence>
<gene>
    <name evidence="2" type="ORF">BN85410670</name>
</gene>
<dbReference type="KEGG" id="apal:BN85410670"/>
<evidence type="ECO:0000256" key="1">
    <source>
        <dbReference type="SAM" id="Phobius"/>
    </source>
</evidence>
<keyword evidence="1" id="KW-0472">Membrane</keyword>
<dbReference type="HOGENOM" id="CLU_1292111_0_0_14"/>
<dbReference type="EMBL" id="FO681347">
    <property type="protein sequence ID" value="CCV64644.1"/>
    <property type="molecule type" value="Genomic_DNA"/>
</dbReference>
<keyword evidence="1" id="KW-1133">Transmembrane helix</keyword>
<sequence length="213" mass="23949">MAKKYKNIESKISPVTIISIILVLVGLITLMVVLQPSAKTTLTKDYLNAGVNSSIADDYKFTEENHITPLNNLNDKWFGIENGLYSEIKKDQVTIVFFGNKNDANSVGSLAYVEYYLYKHAENKELSEKVKQIYHFNTEAVVENVVNKKDIKSVFEKISEKFEIEDELTSITIPTLVAFKNGQVLKQLPASTAALSAVDIKNFYVSVLELSKK</sequence>
<dbReference type="Proteomes" id="UP000032740">
    <property type="component" value="Chromosome"/>
</dbReference>
<dbReference type="RefSeq" id="WP_030003532.1">
    <property type="nucleotide sequence ID" value="NC_022538.1"/>
</dbReference>
<accession>U4KL75</accession>
<dbReference type="STRING" id="1318466.BN85410670"/>
<name>U4KL75_ALTPJ</name>
<proteinExistence type="predicted"/>
<reference evidence="2 3" key="1">
    <citation type="journal article" date="2013" name="J. Mol. Microbiol. Biotechnol.">
        <title>Analysis of the Complete Genomes of Acholeplasma brassicae , A. palmae and A. laidlawii and Their Comparison to the Obligate Parasites from ' Candidatus Phytoplasma'.</title>
        <authorList>
            <person name="Kube M."/>
            <person name="Siewert C."/>
            <person name="Migdoll A.M."/>
            <person name="Duduk B."/>
            <person name="Holz S."/>
            <person name="Rabus R."/>
            <person name="Seemuller E."/>
            <person name="Mitrovic J."/>
            <person name="Muller I."/>
            <person name="Buttner C."/>
            <person name="Reinhardt R."/>
        </authorList>
    </citation>
    <scope>NUCLEOTIDE SEQUENCE [LARGE SCALE GENOMIC DNA]</scope>
    <source>
        <strain evidence="2 3">J233</strain>
    </source>
</reference>
<organism evidence="2 3">
    <name type="scientific">Alteracholeplasma palmae (strain ATCC 49389 / J233)</name>
    <name type="common">Acholeplasma palmae</name>
    <dbReference type="NCBI Taxonomy" id="1318466"/>
    <lineage>
        <taxon>Bacteria</taxon>
        <taxon>Bacillati</taxon>
        <taxon>Mycoplasmatota</taxon>
        <taxon>Mollicutes</taxon>
        <taxon>Acholeplasmatales</taxon>
        <taxon>Acholeplasmataceae</taxon>
        <taxon>Acholeplasma</taxon>
    </lineage>
</organism>
<keyword evidence="3" id="KW-1185">Reference proteome</keyword>
<dbReference type="AlphaFoldDB" id="U4KL75"/>
<protein>
    <submittedName>
        <fullName evidence="2">Uncharacterized protein</fullName>
    </submittedName>
</protein>
<feature type="transmembrane region" description="Helical" evidence="1">
    <location>
        <begin position="12"/>
        <end position="34"/>
    </location>
</feature>
<keyword evidence="1" id="KW-0812">Transmembrane</keyword>